<dbReference type="EMBL" id="HBUF01113220">
    <property type="protein sequence ID" value="CAG6640660.1"/>
    <property type="molecule type" value="Transcribed_RNA"/>
</dbReference>
<name>A0A8D8QY55_9HEMI</name>
<reference evidence="1" key="1">
    <citation type="submission" date="2021-05" db="EMBL/GenBank/DDBJ databases">
        <authorList>
            <person name="Alioto T."/>
            <person name="Alioto T."/>
            <person name="Gomez Garrido J."/>
        </authorList>
    </citation>
    <scope>NUCLEOTIDE SEQUENCE</scope>
</reference>
<organism evidence="1">
    <name type="scientific">Cacopsylla melanoneura</name>
    <dbReference type="NCBI Taxonomy" id="428564"/>
    <lineage>
        <taxon>Eukaryota</taxon>
        <taxon>Metazoa</taxon>
        <taxon>Ecdysozoa</taxon>
        <taxon>Arthropoda</taxon>
        <taxon>Hexapoda</taxon>
        <taxon>Insecta</taxon>
        <taxon>Pterygota</taxon>
        <taxon>Neoptera</taxon>
        <taxon>Paraneoptera</taxon>
        <taxon>Hemiptera</taxon>
        <taxon>Sternorrhyncha</taxon>
        <taxon>Psylloidea</taxon>
        <taxon>Psyllidae</taxon>
        <taxon>Psyllinae</taxon>
        <taxon>Cacopsylla</taxon>
    </lineage>
</organism>
<protein>
    <submittedName>
        <fullName evidence="1">Uncharacterized protein</fullName>
    </submittedName>
</protein>
<accession>A0A8D8QY55</accession>
<proteinExistence type="predicted"/>
<dbReference type="EMBL" id="HBUF01113221">
    <property type="protein sequence ID" value="CAG6640661.1"/>
    <property type="molecule type" value="Transcribed_RNA"/>
</dbReference>
<evidence type="ECO:0000313" key="1">
    <source>
        <dbReference type="EMBL" id="CAG6640660.1"/>
    </source>
</evidence>
<dbReference type="AlphaFoldDB" id="A0A8D8QY55"/>
<sequence>MTDQVFFLPLVTFRHKLVEKWCEKSVVYNNHVHVCVTTPMEENALDWKVWKELSHLNRKYLGTARTSRILPDISTKSYQISISTKLRRFKIHNAKDQEKFIDEIVGLQW</sequence>